<dbReference type="AlphaFoldDB" id="A0A1H0EET9"/>
<proteinExistence type="predicted"/>
<evidence type="ECO:0000256" key="1">
    <source>
        <dbReference type="SAM" id="Phobius"/>
    </source>
</evidence>
<gene>
    <name evidence="2" type="ORF">SAMN04488516_10781</name>
</gene>
<keyword evidence="1" id="KW-0812">Transmembrane</keyword>
<sequence>MGLKVKKTISTVFGFILLAGLGYGGYLLIICLAKSFTRINPSVGAAIIAGATTIISSVYIASLNARKAKERVAFEAHREKKAEVYNEFLDMVIELMRNTKEGKRGDDILPENIEEFFYKFTSKILIYGGPGVVKAFSNWRSAAADEDPIKGLLLIDKLFMEMRADLGESNKGIKKNELLGLFIIGGKSEIAKEANKVLQPTAKRRG</sequence>
<keyword evidence="1" id="KW-0472">Membrane</keyword>
<name>A0A1H0EET9_9BACT</name>
<accession>A0A1H0EET9</accession>
<keyword evidence="3" id="KW-1185">Reference proteome</keyword>
<feature type="transmembrane region" description="Helical" evidence="1">
    <location>
        <begin position="42"/>
        <end position="61"/>
    </location>
</feature>
<evidence type="ECO:0000313" key="2">
    <source>
        <dbReference type="EMBL" id="SDN80873.1"/>
    </source>
</evidence>
<dbReference type="STRING" id="206665.SAMN04488516_10781"/>
<dbReference type="Proteomes" id="UP000199602">
    <property type="component" value="Unassembled WGS sequence"/>
</dbReference>
<organism evidence="2 3">
    <name type="scientific">Desulfonauticus submarinus</name>
    <dbReference type="NCBI Taxonomy" id="206665"/>
    <lineage>
        <taxon>Bacteria</taxon>
        <taxon>Pseudomonadati</taxon>
        <taxon>Thermodesulfobacteriota</taxon>
        <taxon>Desulfovibrionia</taxon>
        <taxon>Desulfovibrionales</taxon>
        <taxon>Desulfonauticaceae</taxon>
        <taxon>Desulfonauticus</taxon>
    </lineage>
</organism>
<protein>
    <submittedName>
        <fullName evidence="2">Uncharacterized protein</fullName>
    </submittedName>
</protein>
<evidence type="ECO:0000313" key="3">
    <source>
        <dbReference type="Proteomes" id="UP000199602"/>
    </source>
</evidence>
<reference evidence="2 3" key="1">
    <citation type="submission" date="2016-10" db="EMBL/GenBank/DDBJ databases">
        <authorList>
            <person name="de Groot N.N."/>
        </authorList>
    </citation>
    <scope>NUCLEOTIDE SEQUENCE [LARGE SCALE GENOMIC DNA]</scope>
    <source>
        <strain evidence="2 3">DSM 15269</strain>
    </source>
</reference>
<feature type="transmembrane region" description="Helical" evidence="1">
    <location>
        <begin position="12"/>
        <end position="36"/>
    </location>
</feature>
<dbReference type="EMBL" id="FNIN01000007">
    <property type="protein sequence ID" value="SDN80873.1"/>
    <property type="molecule type" value="Genomic_DNA"/>
</dbReference>
<keyword evidence="1" id="KW-1133">Transmembrane helix</keyword>